<dbReference type="Proteomes" id="UP000828390">
    <property type="component" value="Unassembled WGS sequence"/>
</dbReference>
<sequence>MITVSEDWYKQLDPLPEIHTIEEFIVQGPDGNSLPYIGYIEAVVNVPGVPNHDILVPVLVVPNTDYNLEVPVIVGTNVLKFIPQSAEGNLRSGWRTAVSFISHRKPIGIVRSTNDKEISIQPFESIVLSGFVRKSDTVDSAIT</sequence>
<accession>A0A9D4ER99</accession>
<name>A0A9D4ER99_DREPO</name>
<dbReference type="AlphaFoldDB" id="A0A9D4ER99"/>
<comment type="caution">
    <text evidence="1">The sequence shown here is derived from an EMBL/GenBank/DDBJ whole genome shotgun (WGS) entry which is preliminary data.</text>
</comment>
<dbReference type="EMBL" id="JAIWYP010000008">
    <property type="protein sequence ID" value="KAH3784298.1"/>
    <property type="molecule type" value="Genomic_DNA"/>
</dbReference>
<protein>
    <submittedName>
        <fullName evidence="1">Uncharacterized protein</fullName>
    </submittedName>
</protein>
<proteinExistence type="predicted"/>
<evidence type="ECO:0000313" key="1">
    <source>
        <dbReference type="EMBL" id="KAH3784298.1"/>
    </source>
</evidence>
<reference evidence="1" key="1">
    <citation type="journal article" date="2019" name="bioRxiv">
        <title>The Genome of the Zebra Mussel, Dreissena polymorpha: A Resource for Invasive Species Research.</title>
        <authorList>
            <person name="McCartney M.A."/>
            <person name="Auch B."/>
            <person name="Kono T."/>
            <person name="Mallez S."/>
            <person name="Zhang Y."/>
            <person name="Obille A."/>
            <person name="Becker A."/>
            <person name="Abrahante J.E."/>
            <person name="Garbe J."/>
            <person name="Badalamenti J.P."/>
            <person name="Herman A."/>
            <person name="Mangelson H."/>
            <person name="Liachko I."/>
            <person name="Sullivan S."/>
            <person name="Sone E.D."/>
            <person name="Koren S."/>
            <person name="Silverstein K.A.T."/>
            <person name="Beckman K.B."/>
            <person name="Gohl D.M."/>
        </authorList>
    </citation>
    <scope>NUCLEOTIDE SEQUENCE</scope>
    <source>
        <strain evidence="1">Duluth1</strain>
        <tissue evidence="1">Whole animal</tissue>
    </source>
</reference>
<gene>
    <name evidence="1" type="ORF">DPMN_162252</name>
</gene>
<reference evidence="1" key="2">
    <citation type="submission" date="2020-11" db="EMBL/GenBank/DDBJ databases">
        <authorList>
            <person name="McCartney M.A."/>
            <person name="Auch B."/>
            <person name="Kono T."/>
            <person name="Mallez S."/>
            <person name="Becker A."/>
            <person name="Gohl D.M."/>
            <person name="Silverstein K.A.T."/>
            <person name="Koren S."/>
            <person name="Bechman K.B."/>
            <person name="Herman A."/>
            <person name="Abrahante J.E."/>
            <person name="Garbe J."/>
        </authorList>
    </citation>
    <scope>NUCLEOTIDE SEQUENCE</scope>
    <source>
        <strain evidence="1">Duluth1</strain>
        <tissue evidence="1">Whole animal</tissue>
    </source>
</reference>
<keyword evidence="2" id="KW-1185">Reference proteome</keyword>
<evidence type="ECO:0000313" key="2">
    <source>
        <dbReference type="Proteomes" id="UP000828390"/>
    </source>
</evidence>
<organism evidence="1 2">
    <name type="scientific">Dreissena polymorpha</name>
    <name type="common">Zebra mussel</name>
    <name type="synonym">Mytilus polymorpha</name>
    <dbReference type="NCBI Taxonomy" id="45954"/>
    <lineage>
        <taxon>Eukaryota</taxon>
        <taxon>Metazoa</taxon>
        <taxon>Spiralia</taxon>
        <taxon>Lophotrochozoa</taxon>
        <taxon>Mollusca</taxon>
        <taxon>Bivalvia</taxon>
        <taxon>Autobranchia</taxon>
        <taxon>Heteroconchia</taxon>
        <taxon>Euheterodonta</taxon>
        <taxon>Imparidentia</taxon>
        <taxon>Neoheterodontei</taxon>
        <taxon>Myida</taxon>
        <taxon>Dreissenoidea</taxon>
        <taxon>Dreissenidae</taxon>
        <taxon>Dreissena</taxon>
    </lineage>
</organism>